<dbReference type="EMBL" id="JASCZI010181462">
    <property type="protein sequence ID" value="MED6183743.1"/>
    <property type="molecule type" value="Genomic_DNA"/>
</dbReference>
<dbReference type="PANTHER" id="PTHR12197">
    <property type="entry name" value="HISTONE-LYSINE N-METHYLTRANSFERASE SMYD"/>
    <property type="match status" value="1"/>
</dbReference>
<evidence type="ECO:0000313" key="1">
    <source>
        <dbReference type="EMBL" id="MED6183743.1"/>
    </source>
</evidence>
<dbReference type="InterPro" id="IPR050869">
    <property type="entry name" value="H3K4_H4K5_MeTrfase"/>
</dbReference>
<evidence type="ECO:0008006" key="3">
    <source>
        <dbReference type="Google" id="ProtNLM"/>
    </source>
</evidence>
<dbReference type="Gene3D" id="2.170.270.10">
    <property type="entry name" value="SET domain"/>
    <property type="match status" value="1"/>
</dbReference>
<accession>A0ABU6WHH6</accession>
<dbReference type="PANTHER" id="PTHR12197:SF298">
    <property type="entry name" value="HISTONE-LYSINE N-METHYLTRANSFERASE ATXR4"/>
    <property type="match status" value="1"/>
</dbReference>
<name>A0ABU6WHH6_9FABA</name>
<dbReference type="InterPro" id="IPR046341">
    <property type="entry name" value="SET_dom_sf"/>
</dbReference>
<sequence length="250" mass="27816">MRLIPAELAEDVTGGFLGGFIGGISPSPPSLRLRRPQCRAIVVCLQPAIVSAVYRPSSWEQRRPQTPASSPSARDPSHHHCDVAASITTVQLFITFKRLAYMVISGVATSDILDILQPANLTSQMISRMEEEYGLLKNAFKKTFISDEHVAWLYEDFLSSTAASVKLKLPWDTLSTYFCPSTIMIVFNLNAHIIWIDNADAKLKALGNVDEGEEHRICYIDASLNRDARQELLSRGFGFQCNCNRCLHGD</sequence>
<protein>
    <recommendedName>
        <fullName evidence="3">SET domain-containing protein</fullName>
    </recommendedName>
</protein>
<reference evidence="1 2" key="1">
    <citation type="journal article" date="2023" name="Plants (Basel)">
        <title>Bridging the Gap: Combining Genomics and Transcriptomics Approaches to Understand Stylosanthes scabra, an Orphan Legume from the Brazilian Caatinga.</title>
        <authorList>
            <person name="Ferreira-Neto J.R.C."/>
            <person name="da Silva M.D."/>
            <person name="Binneck E."/>
            <person name="de Melo N.F."/>
            <person name="da Silva R.H."/>
            <person name="de Melo A.L.T.M."/>
            <person name="Pandolfi V."/>
            <person name="Bustamante F.O."/>
            <person name="Brasileiro-Vidal A.C."/>
            <person name="Benko-Iseppon A.M."/>
        </authorList>
    </citation>
    <scope>NUCLEOTIDE SEQUENCE [LARGE SCALE GENOMIC DNA]</scope>
    <source>
        <tissue evidence="1">Leaves</tissue>
    </source>
</reference>
<evidence type="ECO:0000313" key="2">
    <source>
        <dbReference type="Proteomes" id="UP001341840"/>
    </source>
</evidence>
<organism evidence="1 2">
    <name type="scientific">Stylosanthes scabra</name>
    <dbReference type="NCBI Taxonomy" id="79078"/>
    <lineage>
        <taxon>Eukaryota</taxon>
        <taxon>Viridiplantae</taxon>
        <taxon>Streptophyta</taxon>
        <taxon>Embryophyta</taxon>
        <taxon>Tracheophyta</taxon>
        <taxon>Spermatophyta</taxon>
        <taxon>Magnoliopsida</taxon>
        <taxon>eudicotyledons</taxon>
        <taxon>Gunneridae</taxon>
        <taxon>Pentapetalae</taxon>
        <taxon>rosids</taxon>
        <taxon>fabids</taxon>
        <taxon>Fabales</taxon>
        <taxon>Fabaceae</taxon>
        <taxon>Papilionoideae</taxon>
        <taxon>50 kb inversion clade</taxon>
        <taxon>dalbergioids sensu lato</taxon>
        <taxon>Dalbergieae</taxon>
        <taxon>Pterocarpus clade</taxon>
        <taxon>Stylosanthes</taxon>
    </lineage>
</organism>
<dbReference type="Proteomes" id="UP001341840">
    <property type="component" value="Unassembled WGS sequence"/>
</dbReference>
<comment type="caution">
    <text evidence="1">The sequence shown here is derived from an EMBL/GenBank/DDBJ whole genome shotgun (WGS) entry which is preliminary data.</text>
</comment>
<keyword evidence="2" id="KW-1185">Reference proteome</keyword>
<gene>
    <name evidence="1" type="ORF">PIB30_040563</name>
</gene>
<proteinExistence type="predicted"/>